<name>A0A183HBX3_9BILA</name>
<keyword evidence="2" id="KW-1185">Reference proteome</keyword>
<protein>
    <submittedName>
        <fullName evidence="1 3">Uncharacterized protein</fullName>
    </submittedName>
</protein>
<gene>
    <name evidence="1" type="ORF">OFLC_LOCUS4984</name>
</gene>
<dbReference type="AlphaFoldDB" id="A0A183HBX3"/>
<dbReference type="Proteomes" id="UP000267606">
    <property type="component" value="Unassembled WGS sequence"/>
</dbReference>
<evidence type="ECO:0000313" key="2">
    <source>
        <dbReference type="Proteomes" id="UP000267606"/>
    </source>
</evidence>
<organism evidence="3">
    <name type="scientific">Onchocerca flexuosa</name>
    <dbReference type="NCBI Taxonomy" id="387005"/>
    <lineage>
        <taxon>Eukaryota</taxon>
        <taxon>Metazoa</taxon>
        <taxon>Ecdysozoa</taxon>
        <taxon>Nematoda</taxon>
        <taxon>Chromadorea</taxon>
        <taxon>Rhabditida</taxon>
        <taxon>Spirurina</taxon>
        <taxon>Spiruromorpha</taxon>
        <taxon>Filarioidea</taxon>
        <taxon>Onchocercidae</taxon>
        <taxon>Onchocerca</taxon>
    </lineage>
</organism>
<proteinExistence type="predicted"/>
<reference evidence="1 2" key="2">
    <citation type="submission" date="2018-11" db="EMBL/GenBank/DDBJ databases">
        <authorList>
            <consortium name="Pathogen Informatics"/>
        </authorList>
    </citation>
    <scope>NUCLEOTIDE SEQUENCE [LARGE SCALE GENOMIC DNA]</scope>
</reference>
<sequence>MNRLVRNRDHFYNVLYSLRHRIFFIPEVYFLRNASRNVKLKVCNFFSVLIFNFEK</sequence>
<evidence type="ECO:0000313" key="1">
    <source>
        <dbReference type="EMBL" id="VDO41676.1"/>
    </source>
</evidence>
<dbReference type="WBParaSite" id="OFLC_0000498401-mRNA-1">
    <property type="protein sequence ID" value="OFLC_0000498401-mRNA-1"/>
    <property type="gene ID" value="OFLC_0000498401"/>
</dbReference>
<evidence type="ECO:0000313" key="3">
    <source>
        <dbReference type="WBParaSite" id="OFLC_0000498401-mRNA-1"/>
    </source>
</evidence>
<reference evidence="3" key="1">
    <citation type="submission" date="2016-06" db="UniProtKB">
        <authorList>
            <consortium name="WormBaseParasite"/>
        </authorList>
    </citation>
    <scope>IDENTIFICATION</scope>
</reference>
<accession>A0A183HBX3</accession>
<dbReference type="EMBL" id="UZAJ01004070">
    <property type="protein sequence ID" value="VDO41676.1"/>
    <property type="molecule type" value="Genomic_DNA"/>
</dbReference>